<dbReference type="Proteomes" id="UP000007463">
    <property type="component" value="Chromosome"/>
</dbReference>
<keyword evidence="4" id="KW-0479">Metal-binding</keyword>
<dbReference type="SFLD" id="SFLDS00005">
    <property type="entry name" value="Isoprenoid_Synthase_Type_I"/>
    <property type="match status" value="1"/>
</dbReference>
<organism evidence="7 8">
    <name type="scientific">Fluviicola taffensis (strain DSM 16823 / NCIMB 13979 / RW262)</name>
    <dbReference type="NCBI Taxonomy" id="755732"/>
    <lineage>
        <taxon>Bacteria</taxon>
        <taxon>Pseudomonadati</taxon>
        <taxon>Bacteroidota</taxon>
        <taxon>Flavobacteriia</taxon>
        <taxon>Flavobacteriales</taxon>
        <taxon>Crocinitomicaceae</taxon>
        <taxon>Fluviicola</taxon>
    </lineage>
</organism>
<protein>
    <submittedName>
        <fullName evidence="7">Geranyltranstransferase</fullName>
        <ecNumber evidence="7">2.5.1.10</ecNumber>
    </submittedName>
</protein>
<keyword evidence="5" id="KW-0460">Magnesium</keyword>
<dbReference type="PROSITE" id="PS00723">
    <property type="entry name" value="POLYPRENYL_SYNTHASE_1"/>
    <property type="match status" value="1"/>
</dbReference>
<dbReference type="SUPFAM" id="SSF48576">
    <property type="entry name" value="Terpenoid synthases"/>
    <property type="match status" value="1"/>
</dbReference>
<name>F2I9K7_FLUTR</name>
<evidence type="ECO:0000313" key="8">
    <source>
        <dbReference type="Proteomes" id="UP000007463"/>
    </source>
</evidence>
<keyword evidence="3 6" id="KW-0808">Transferase</keyword>
<reference evidence="8" key="2">
    <citation type="submission" date="2011-02" db="EMBL/GenBank/DDBJ databases">
        <title>The complete genome of Fluviicola taffensis DSM 16823.</title>
        <authorList>
            <consortium name="US DOE Joint Genome Institute (JGI-PGF)"/>
            <person name="Lucas S."/>
            <person name="Copeland A."/>
            <person name="Lapidus A."/>
            <person name="Bruce D."/>
            <person name="Goodwin L."/>
            <person name="Pitluck S."/>
            <person name="Kyrpides N."/>
            <person name="Mavromatis K."/>
            <person name="Ivanova N."/>
            <person name="Mikhailova N."/>
            <person name="Pagani I."/>
            <person name="Chertkov O."/>
            <person name="Detter J.C."/>
            <person name="Han C."/>
            <person name="Tapia R."/>
            <person name="Land M."/>
            <person name="Hauser L."/>
            <person name="Markowitz V."/>
            <person name="Cheng J.-F."/>
            <person name="Hugenholtz P."/>
            <person name="Woyke T."/>
            <person name="Wu D."/>
            <person name="Tindall B."/>
            <person name="Pomrenke H.G."/>
            <person name="Brambilla E."/>
            <person name="Klenk H.-P."/>
            <person name="Eisen J.A."/>
        </authorList>
    </citation>
    <scope>NUCLEOTIDE SEQUENCE [LARGE SCALE GENOMIC DNA]</scope>
    <source>
        <strain evidence="8">DSM 16823 / RW262 / RW262</strain>
    </source>
</reference>
<dbReference type="OrthoDB" id="9805316at2"/>
<dbReference type="GO" id="GO:0004337">
    <property type="term" value="F:(2E,6E)-farnesyl diphosphate synthase activity"/>
    <property type="evidence" value="ECO:0007669"/>
    <property type="project" value="UniProtKB-EC"/>
</dbReference>
<dbReference type="eggNOG" id="COG0142">
    <property type="taxonomic scope" value="Bacteria"/>
</dbReference>
<comment type="similarity">
    <text evidence="2 6">Belongs to the FPP/GGPP synthase family.</text>
</comment>
<dbReference type="InterPro" id="IPR033749">
    <property type="entry name" value="Polyprenyl_synt_CS"/>
</dbReference>
<proteinExistence type="inferred from homology"/>
<evidence type="ECO:0000256" key="6">
    <source>
        <dbReference type="RuleBase" id="RU004466"/>
    </source>
</evidence>
<dbReference type="EC" id="2.5.1.10" evidence="7"/>
<dbReference type="CDD" id="cd00685">
    <property type="entry name" value="Trans_IPPS_HT"/>
    <property type="match status" value="1"/>
</dbReference>
<comment type="cofactor">
    <cofactor evidence="1">
        <name>Mg(2+)</name>
        <dbReference type="ChEBI" id="CHEBI:18420"/>
    </cofactor>
</comment>
<evidence type="ECO:0000256" key="3">
    <source>
        <dbReference type="ARBA" id="ARBA00022679"/>
    </source>
</evidence>
<evidence type="ECO:0000256" key="4">
    <source>
        <dbReference type="ARBA" id="ARBA00022723"/>
    </source>
</evidence>
<dbReference type="PANTHER" id="PTHR12001:SF85">
    <property type="entry name" value="SHORT CHAIN ISOPRENYL DIPHOSPHATE SYNTHASE"/>
    <property type="match status" value="1"/>
</dbReference>
<sequence length="329" mass="36725">MTTISTTIKQDLEIHRKAIIQFLETEALEGFPSNLADSTYHIMTLEGKRLRPIMVLMAAQGFGVTTEAAMSAAIAIEVFHNFTLVHDDIMDKALVRRGTITVHEKYGVDKAIVTGDAMLPHSMGLLIKGTEEKSAVLMKSFLKMAQEVMEGQQYDMEFETQEIVTVEEYMNMIRLKTSVLFGCACEIGAILGNASIEDQKKLYDFGLYTGLAFQIMDDYLDTFGDDTFGKRIGGDILLNKKTFLLINAMQNANGDQKARIAKLFDEKDEEAKISGFQDVFKEIGVAKIALDKMEELHDKSVEAVMSSGISEEDKRKLIELGEIMLSRTT</sequence>
<dbReference type="STRING" id="755732.Fluta_3215"/>
<dbReference type="PANTHER" id="PTHR12001">
    <property type="entry name" value="GERANYLGERANYL PYROPHOSPHATE SYNTHASE"/>
    <property type="match status" value="1"/>
</dbReference>
<dbReference type="EMBL" id="CP002542">
    <property type="protein sequence ID" value="AEA45188.1"/>
    <property type="molecule type" value="Genomic_DNA"/>
</dbReference>
<evidence type="ECO:0000256" key="1">
    <source>
        <dbReference type="ARBA" id="ARBA00001946"/>
    </source>
</evidence>
<reference evidence="7 8" key="1">
    <citation type="journal article" date="2011" name="Stand. Genomic Sci.">
        <title>Complete genome sequence of the gliding freshwater bacterium Fluviicola taffensis type strain (RW262).</title>
        <authorList>
            <person name="Woyke T."/>
            <person name="Chertkov O."/>
            <person name="Lapidus A."/>
            <person name="Nolan M."/>
            <person name="Lucas S."/>
            <person name="Del Rio T.G."/>
            <person name="Tice H."/>
            <person name="Cheng J.F."/>
            <person name="Tapia R."/>
            <person name="Han C."/>
            <person name="Goodwin L."/>
            <person name="Pitluck S."/>
            <person name="Liolios K."/>
            <person name="Pagani I."/>
            <person name="Ivanova N."/>
            <person name="Huntemann M."/>
            <person name="Mavromatis K."/>
            <person name="Mikhailova N."/>
            <person name="Pati A."/>
            <person name="Chen A."/>
            <person name="Palaniappan K."/>
            <person name="Land M."/>
            <person name="Hauser L."/>
            <person name="Brambilla E.M."/>
            <person name="Rohde M."/>
            <person name="Mwirichia R."/>
            <person name="Sikorski J."/>
            <person name="Tindall B.J."/>
            <person name="Goker M."/>
            <person name="Bristow J."/>
            <person name="Eisen J.A."/>
            <person name="Markowitz V."/>
            <person name="Hugenholtz P."/>
            <person name="Klenk H.P."/>
            <person name="Kyrpides N.C."/>
        </authorList>
    </citation>
    <scope>NUCLEOTIDE SEQUENCE [LARGE SCALE GENOMIC DNA]</scope>
    <source>
        <strain evidence="8">DSM 16823 / RW262 / RW262</strain>
    </source>
</reference>
<evidence type="ECO:0000313" key="7">
    <source>
        <dbReference type="EMBL" id="AEA45188.1"/>
    </source>
</evidence>
<gene>
    <name evidence="7" type="ordered locus">Fluta_3215</name>
</gene>
<accession>F2I9K7</accession>
<dbReference type="HOGENOM" id="CLU_014015_2_1_10"/>
<dbReference type="RefSeq" id="WP_013687955.1">
    <property type="nucleotide sequence ID" value="NC_015321.1"/>
</dbReference>
<dbReference type="Gene3D" id="1.10.600.10">
    <property type="entry name" value="Farnesyl Diphosphate Synthase"/>
    <property type="match status" value="1"/>
</dbReference>
<evidence type="ECO:0000256" key="5">
    <source>
        <dbReference type="ARBA" id="ARBA00022842"/>
    </source>
</evidence>
<keyword evidence="8" id="KW-1185">Reference proteome</keyword>
<dbReference type="Pfam" id="PF00348">
    <property type="entry name" value="polyprenyl_synt"/>
    <property type="match status" value="1"/>
</dbReference>
<dbReference type="GO" id="GO:0046872">
    <property type="term" value="F:metal ion binding"/>
    <property type="evidence" value="ECO:0007669"/>
    <property type="project" value="UniProtKB-KW"/>
</dbReference>
<dbReference type="KEGG" id="fte:Fluta_3215"/>
<dbReference type="InterPro" id="IPR008949">
    <property type="entry name" value="Isoprenoid_synthase_dom_sf"/>
</dbReference>
<dbReference type="SFLD" id="SFLDG01017">
    <property type="entry name" value="Polyprenyl_Transferase_Like"/>
    <property type="match status" value="1"/>
</dbReference>
<dbReference type="AlphaFoldDB" id="F2I9K7"/>
<evidence type="ECO:0000256" key="2">
    <source>
        <dbReference type="ARBA" id="ARBA00006706"/>
    </source>
</evidence>
<dbReference type="GO" id="GO:0008299">
    <property type="term" value="P:isoprenoid biosynthetic process"/>
    <property type="evidence" value="ECO:0007669"/>
    <property type="project" value="InterPro"/>
</dbReference>
<dbReference type="InterPro" id="IPR000092">
    <property type="entry name" value="Polyprenyl_synt"/>
</dbReference>